<reference evidence="2 3" key="1">
    <citation type="submission" date="2016-07" db="EMBL/GenBank/DDBJ databases">
        <title>Pervasive Adenine N6-methylation of Active Genes in Fungi.</title>
        <authorList>
            <consortium name="DOE Joint Genome Institute"/>
            <person name="Mondo S.J."/>
            <person name="Dannebaum R.O."/>
            <person name="Kuo R.C."/>
            <person name="Labutti K."/>
            <person name="Haridas S."/>
            <person name="Kuo A."/>
            <person name="Salamov A."/>
            <person name="Ahrendt S.R."/>
            <person name="Lipzen A."/>
            <person name="Sullivan W."/>
            <person name="Andreopoulos W.B."/>
            <person name="Clum A."/>
            <person name="Lindquist E."/>
            <person name="Daum C."/>
            <person name="Ramamoorthy G.K."/>
            <person name="Gryganskyi A."/>
            <person name="Culley D."/>
            <person name="Magnuson J.K."/>
            <person name="James T.Y."/>
            <person name="O'Malley M.A."/>
            <person name="Stajich J.E."/>
            <person name="Spatafora J.W."/>
            <person name="Visel A."/>
            <person name="Grigoriev I.V."/>
        </authorList>
    </citation>
    <scope>NUCLEOTIDE SEQUENCE [LARGE SCALE GENOMIC DNA]</scope>
    <source>
        <strain evidence="2 3">JEL800</strain>
    </source>
</reference>
<organism evidence="2 3">
    <name type="scientific">Rhizoclosmatium globosum</name>
    <dbReference type="NCBI Taxonomy" id="329046"/>
    <lineage>
        <taxon>Eukaryota</taxon>
        <taxon>Fungi</taxon>
        <taxon>Fungi incertae sedis</taxon>
        <taxon>Chytridiomycota</taxon>
        <taxon>Chytridiomycota incertae sedis</taxon>
        <taxon>Chytridiomycetes</taxon>
        <taxon>Chytridiales</taxon>
        <taxon>Chytriomycetaceae</taxon>
        <taxon>Rhizoclosmatium</taxon>
    </lineage>
</organism>
<evidence type="ECO:0000256" key="1">
    <source>
        <dbReference type="SAM" id="MobiDB-lite"/>
    </source>
</evidence>
<accession>A0A1Y2CD28</accession>
<name>A0A1Y2CD28_9FUNG</name>
<dbReference type="Proteomes" id="UP000193642">
    <property type="component" value="Unassembled WGS sequence"/>
</dbReference>
<dbReference type="AlphaFoldDB" id="A0A1Y2CD28"/>
<feature type="region of interest" description="Disordered" evidence="1">
    <location>
        <begin position="49"/>
        <end position="89"/>
    </location>
</feature>
<dbReference type="EMBL" id="MCGO01000021">
    <property type="protein sequence ID" value="ORY44807.1"/>
    <property type="molecule type" value="Genomic_DNA"/>
</dbReference>
<gene>
    <name evidence="2" type="ORF">BCR33DRAFT_716754</name>
</gene>
<evidence type="ECO:0000313" key="2">
    <source>
        <dbReference type="EMBL" id="ORY44807.1"/>
    </source>
</evidence>
<comment type="caution">
    <text evidence="2">The sequence shown here is derived from an EMBL/GenBank/DDBJ whole genome shotgun (WGS) entry which is preliminary data.</text>
</comment>
<evidence type="ECO:0000313" key="3">
    <source>
        <dbReference type="Proteomes" id="UP000193642"/>
    </source>
</evidence>
<sequence length="126" mass="14303">MVDRQTTVSPPPDQDPLIRLTRRPRNISFRNDHHHISESHHDHLRKFEPLTVSDHPPSRIHSPPVSEISSPPPMRAPVGRRPRMNALGHLDKPNLADLILTEEDELDLDVTSIRLQENATPPLSPP</sequence>
<proteinExistence type="predicted"/>
<keyword evidence="3" id="KW-1185">Reference proteome</keyword>
<protein>
    <submittedName>
        <fullName evidence="2">Uncharacterized protein</fullName>
    </submittedName>
</protein>